<keyword evidence="3" id="KW-1185">Reference proteome</keyword>
<evidence type="ECO:0000313" key="2">
    <source>
        <dbReference type="EMBL" id="QRC94098.1"/>
    </source>
</evidence>
<accession>A0A7U2EY83</accession>
<organism evidence="2 3">
    <name type="scientific">Phaeosphaeria nodorum (strain SN15 / ATCC MYA-4574 / FGSC 10173)</name>
    <name type="common">Glume blotch fungus</name>
    <name type="synonym">Parastagonospora nodorum</name>
    <dbReference type="NCBI Taxonomy" id="321614"/>
    <lineage>
        <taxon>Eukaryota</taxon>
        <taxon>Fungi</taxon>
        <taxon>Dikarya</taxon>
        <taxon>Ascomycota</taxon>
        <taxon>Pezizomycotina</taxon>
        <taxon>Dothideomycetes</taxon>
        <taxon>Pleosporomycetidae</taxon>
        <taxon>Pleosporales</taxon>
        <taxon>Pleosporineae</taxon>
        <taxon>Phaeosphaeriaceae</taxon>
        <taxon>Parastagonospora</taxon>
    </lineage>
</organism>
<evidence type="ECO:0000313" key="3">
    <source>
        <dbReference type="Proteomes" id="UP000663193"/>
    </source>
</evidence>
<evidence type="ECO:0008006" key="4">
    <source>
        <dbReference type="Google" id="ProtNLM"/>
    </source>
</evidence>
<proteinExistence type="predicted"/>
<keyword evidence="1" id="KW-1133">Transmembrane helix</keyword>
<keyword evidence="1" id="KW-0812">Transmembrane</keyword>
<feature type="transmembrane region" description="Helical" evidence="1">
    <location>
        <begin position="20"/>
        <end position="44"/>
    </location>
</feature>
<dbReference type="EMBL" id="CP069026">
    <property type="protein sequence ID" value="QRC94098.1"/>
    <property type="molecule type" value="Genomic_DNA"/>
</dbReference>
<dbReference type="VEuPathDB" id="FungiDB:JI435_405150"/>
<dbReference type="Proteomes" id="UP000663193">
    <property type="component" value="Chromosome 4"/>
</dbReference>
<sequence>MVCSAAYFCNTFHGLYGGSGIFIMCSMVCGGVGIFVMCIVVSMVEKSSLHQSVVGIGEWTSSSSKHVFIPRYGRSESYRKVLCVRRHNELSDHDF</sequence>
<name>A0A7U2EY83_PHANO</name>
<evidence type="ECO:0000256" key="1">
    <source>
        <dbReference type="SAM" id="Phobius"/>
    </source>
</evidence>
<dbReference type="AlphaFoldDB" id="A0A7U2EY83"/>
<protein>
    <recommendedName>
        <fullName evidence="4">Transmembrane protein</fullName>
    </recommendedName>
</protein>
<reference evidence="3" key="1">
    <citation type="journal article" date="2021" name="BMC Genomics">
        <title>Chromosome-level genome assembly and manually-curated proteome of model necrotroph Parastagonospora nodorum Sn15 reveals a genome-wide trove of candidate effector homologs, and redundancy of virulence-related functions within an accessory chromosome.</title>
        <authorList>
            <person name="Bertazzoni S."/>
            <person name="Jones D.A.B."/>
            <person name="Phan H.T."/>
            <person name="Tan K.-C."/>
            <person name="Hane J.K."/>
        </authorList>
    </citation>
    <scope>NUCLEOTIDE SEQUENCE [LARGE SCALE GENOMIC DNA]</scope>
    <source>
        <strain evidence="3">SN15 / ATCC MYA-4574 / FGSC 10173)</strain>
    </source>
</reference>
<gene>
    <name evidence="2" type="ORF">JI435_405150</name>
</gene>
<keyword evidence="1" id="KW-0472">Membrane</keyword>